<feature type="signal peptide" evidence="6">
    <location>
        <begin position="1"/>
        <end position="37"/>
    </location>
</feature>
<evidence type="ECO:0000256" key="1">
    <source>
        <dbReference type="ARBA" id="ARBA00001947"/>
    </source>
</evidence>
<dbReference type="GO" id="GO:0006508">
    <property type="term" value="P:proteolysis"/>
    <property type="evidence" value="ECO:0007669"/>
    <property type="project" value="InterPro"/>
</dbReference>
<feature type="domain" description="Peptidase M16 N-terminal" evidence="7">
    <location>
        <begin position="98"/>
        <end position="235"/>
    </location>
</feature>
<dbReference type="Proteomes" id="UP000253420">
    <property type="component" value="Unassembled WGS sequence"/>
</dbReference>
<dbReference type="PROSITE" id="PS00143">
    <property type="entry name" value="INSULINASE"/>
    <property type="match status" value="1"/>
</dbReference>
<feature type="region of interest" description="Disordered" evidence="5">
    <location>
        <begin position="35"/>
        <end position="78"/>
    </location>
</feature>
<dbReference type="Pfam" id="PF05193">
    <property type="entry name" value="Peptidase_M16_C"/>
    <property type="match status" value="1"/>
</dbReference>
<evidence type="ECO:0000256" key="5">
    <source>
        <dbReference type="SAM" id="MobiDB-lite"/>
    </source>
</evidence>
<evidence type="ECO:0000256" key="3">
    <source>
        <dbReference type="ARBA" id="ARBA00023049"/>
    </source>
</evidence>
<evidence type="ECO:0000256" key="4">
    <source>
        <dbReference type="RuleBase" id="RU004447"/>
    </source>
</evidence>
<evidence type="ECO:0000313" key="10">
    <source>
        <dbReference type="Proteomes" id="UP000253420"/>
    </source>
</evidence>
<dbReference type="InterPro" id="IPR011249">
    <property type="entry name" value="Metalloenz_LuxS/M16"/>
</dbReference>
<dbReference type="GO" id="GO:0046872">
    <property type="term" value="F:metal ion binding"/>
    <property type="evidence" value="ECO:0007669"/>
    <property type="project" value="InterPro"/>
</dbReference>
<reference evidence="9 10" key="1">
    <citation type="submission" date="2018-07" db="EMBL/GenBank/DDBJ databases">
        <title>The draft genome of Phyllobacterium salinisoli.</title>
        <authorList>
            <person name="Liu L."/>
            <person name="Li L."/>
            <person name="Zhang X."/>
            <person name="Liang L."/>
        </authorList>
    </citation>
    <scope>NUCLEOTIDE SEQUENCE [LARGE SCALE GENOMIC DNA]</scope>
    <source>
        <strain evidence="9 10">LLAN61</strain>
    </source>
</reference>
<evidence type="ECO:0000259" key="8">
    <source>
        <dbReference type="Pfam" id="PF05193"/>
    </source>
</evidence>
<evidence type="ECO:0000256" key="6">
    <source>
        <dbReference type="SAM" id="SignalP"/>
    </source>
</evidence>
<accession>A0A368K862</accession>
<dbReference type="PANTHER" id="PTHR11851">
    <property type="entry name" value="METALLOPROTEASE"/>
    <property type="match status" value="1"/>
</dbReference>
<dbReference type="PANTHER" id="PTHR11851:SF49">
    <property type="entry name" value="MITOCHONDRIAL-PROCESSING PEPTIDASE SUBUNIT ALPHA"/>
    <property type="match status" value="1"/>
</dbReference>
<keyword evidence="6" id="KW-0732">Signal</keyword>
<dbReference type="InterPro" id="IPR007863">
    <property type="entry name" value="Peptidase_M16_C"/>
</dbReference>
<comment type="caution">
    <text evidence="9">The sequence shown here is derived from an EMBL/GenBank/DDBJ whole genome shotgun (WGS) entry which is preliminary data.</text>
</comment>
<evidence type="ECO:0000256" key="2">
    <source>
        <dbReference type="ARBA" id="ARBA00007261"/>
    </source>
</evidence>
<keyword evidence="3" id="KW-0482">Metalloprotease</keyword>
<dbReference type="AlphaFoldDB" id="A0A368K862"/>
<dbReference type="GO" id="GO:0004222">
    <property type="term" value="F:metalloendopeptidase activity"/>
    <property type="evidence" value="ECO:0007669"/>
    <property type="project" value="InterPro"/>
</dbReference>
<dbReference type="InterPro" id="IPR001431">
    <property type="entry name" value="Pept_M16_Zn_BS"/>
</dbReference>
<feature type="compositionally biased region" description="Low complexity" evidence="5">
    <location>
        <begin position="517"/>
        <end position="528"/>
    </location>
</feature>
<feature type="domain" description="Peptidase M16 C-terminal" evidence="8">
    <location>
        <begin position="251"/>
        <end position="434"/>
    </location>
</feature>
<name>A0A368K862_9HYPH</name>
<keyword evidence="3" id="KW-0645">Protease</keyword>
<feature type="region of interest" description="Disordered" evidence="5">
    <location>
        <begin position="295"/>
        <end position="316"/>
    </location>
</feature>
<dbReference type="InterPro" id="IPR050361">
    <property type="entry name" value="MPP/UQCRC_Complex"/>
</dbReference>
<feature type="chain" id="PRO_5016975714" evidence="6">
    <location>
        <begin position="38"/>
        <end position="539"/>
    </location>
</feature>
<sequence>MQFKGRLSVPSFTIRHLLLSTITAAAFCASPISPAGAQTTAPAPQPPEAQAPSGQPPASQPSVKTTPSHNAAQEAVARPQIVTKEGVSDFKLANGLEVVVIPDHRAPVVTQMLWYHVGSADELPGKSGIAHFLEHLMFKGTKTHPAGEFSNKISEIGGQENAFTSYDYTAYYQQVSPQALEMVMTYEADRMENLVLTEDVVNTERDVILEERRMRVDGDPGAILAEEANTALFLNSPYRVPVIGWMQEMQKLSLKDATDFYQRFYTPNNATLVISGDVDPQTVLALAEKTYGKVPRRADPGPRIRPQEPEQRTRRTATLNDARVSQPSFRKMWVVPSYQNAKPGDAEALDILSEILGGSIRSRLYQELVVKQGIASVAGADYSGDALDDGIFSVYGAPRGDATLDQVETAVKAEIARVIKDGVTETELLQARNRFLKSVIFSHDNQMGMARIYGSTLAVGGTVQEVQDWPEHIRAVTKEQVKDVATRYLVEARSVTSYLLPPAVEPESAQSNEPNEQQGGQQIVPQPGTSKGGTEGVVK</sequence>
<comment type="cofactor">
    <cofactor evidence="1">
        <name>Zn(2+)</name>
        <dbReference type="ChEBI" id="CHEBI:29105"/>
    </cofactor>
</comment>
<dbReference type="SUPFAM" id="SSF63411">
    <property type="entry name" value="LuxS/MPP-like metallohydrolase"/>
    <property type="match status" value="2"/>
</dbReference>
<dbReference type="OrthoDB" id="9811314at2"/>
<gene>
    <name evidence="9" type="ORF">DUT91_03660</name>
</gene>
<keyword evidence="10" id="KW-1185">Reference proteome</keyword>
<dbReference type="Pfam" id="PF00675">
    <property type="entry name" value="Peptidase_M16"/>
    <property type="match status" value="1"/>
</dbReference>
<protein>
    <submittedName>
        <fullName evidence="9">Insulinase family protein</fullName>
    </submittedName>
</protein>
<feature type="compositionally biased region" description="Basic and acidic residues" evidence="5">
    <location>
        <begin position="296"/>
        <end position="313"/>
    </location>
</feature>
<dbReference type="Gene3D" id="3.30.830.10">
    <property type="entry name" value="Metalloenzyme, LuxS/M16 peptidase-like"/>
    <property type="match status" value="2"/>
</dbReference>
<feature type="compositionally biased region" description="Gly residues" evidence="5">
    <location>
        <begin position="530"/>
        <end position="539"/>
    </location>
</feature>
<keyword evidence="3" id="KW-0378">Hydrolase</keyword>
<evidence type="ECO:0000259" key="7">
    <source>
        <dbReference type="Pfam" id="PF00675"/>
    </source>
</evidence>
<dbReference type="InterPro" id="IPR011765">
    <property type="entry name" value="Pept_M16_N"/>
</dbReference>
<organism evidence="9 10">
    <name type="scientific">Phyllobacterium salinisoli</name>
    <dbReference type="NCBI Taxonomy" id="1899321"/>
    <lineage>
        <taxon>Bacteria</taxon>
        <taxon>Pseudomonadati</taxon>
        <taxon>Pseudomonadota</taxon>
        <taxon>Alphaproteobacteria</taxon>
        <taxon>Hyphomicrobiales</taxon>
        <taxon>Phyllobacteriaceae</taxon>
        <taxon>Phyllobacterium</taxon>
    </lineage>
</organism>
<proteinExistence type="inferred from homology"/>
<feature type="region of interest" description="Disordered" evidence="5">
    <location>
        <begin position="501"/>
        <end position="539"/>
    </location>
</feature>
<comment type="similarity">
    <text evidence="2 4">Belongs to the peptidase M16 family.</text>
</comment>
<dbReference type="EMBL" id="QOZG01000002">
    <property type="protein sequence ID" value="RCS24602.1"/>
    <property type="molecule type" value="Genomic_DNA"/>
</dbReference>
<evidence type="ECO:0000313" key="9">
    <source>
        <dbReference type="EMBL" id="RCS24602.1"/>
    </source>
</evidence>
<feature type="compositionally biased region" description="Pro residues" evidence="5">
    <location>
        <begin position="43"/>
        <end position="59"/>
    </location>
</feature>